<comment type="caution">
    <text evidence="1">The sequence shown here is derived from an EMBL/GenBank/DDBJ whole genome shotgun (WGS) entry which is preliminary data.</text>
</comment>
<dbReference type="AlphaFoldDB" id="A0A8I0HE03"/>
<proteinExistence type="predicted"/>
<protein>
    <submittedName>
        <fullName evidence="1">Uncharacterized protein</fullName>
    </submittedName>
</protein>
<accession>A0A8I0HE03</accession>
<dbReference type="EMBL" id="JACSPR010000004">
    <property type="protein sequence ID" value="MBD8030026.1"/>
    <property type="molecule type" value="Genomic_DNA"/>
</dbReference>
<evidence type="ECO:0000313" key="1">
    <source>
        <dbReference type="EMBL" id="MBD8030026.1"/>
    </source>
</evidence>
<organism evidence="1 2">
    <name type="scientific">Corynebacterium gallinarum</name>
    <dbReference type="NCBI Taxonomy" id="2762214"/>
    <lineage>
        <taxon>Bacteria</taxon>
        <taxon>Bacillati</taxon>
        <taxon>Actinomycetota</taxon>
        <taxon>Actinomycetes</taxon>
        <taxon>Mycobacteriales</taxon>
        <taxon>Corynebacteriaceae</taxon>
        <taxon>Corynebacterium</taxon>
    </lineage>
</organism>
<name>A0A8I0HE03_9CORY</name>
<gene>
    <name evidence="1" type="ORF">H9627_06790</name>
</gene>
<dbReference type="Proteomes" id="UP000650224">
    <property type="component" value="Unassembled WGS sequence"/>
</dbReference>
<evidence type="ECO:0000313" key="2">
    <source>
        <dbReference type="Proteomes" id="UP000650224"/>
    </source>
</evidence>
<reference evidence="1 2" key="1">
    <citation type="submission" date="2020-08" db="EMBL/GenBank/DDBJ databases">
        <title>A Genomic Blueprint of the Chicken Gut Microbiome.</title>
        <authorList>
            <person name="Gilroy R."/>
            <person name="Ravi A."/>
            <person name="Getino M."/>
            <person name="Pursley I."/>
            <person name="Horton D.L."/>
            <person name="Alikhan N.-F."/>
            <person name="Baker D."/>
            <person name="Gharbi K."/>
            <person name="Hall N."/>
            <person name="Watson M."/>
            <person name="Adriaenssens E.M."/>
            <person name="Foster-Nyarko E."/>
            <person name="Jarju S."/>
            <person name="Secka A."/>
            <person name="Antonio M."/>
            <person name="Oren A."/>
            <person name="Chaudhuri R."/>
            <person name="La Ragione R.M."/>
            <person name="Hildebrand F."/>
            <person name="Pallen M.J."/>
        </authorList>
    </citation>
    <scope>NUCLEOTIDE SEQUENCE [LARGE SCALE GENOMIC DNA]</scope>
    <source>
        <strain evidence="1 2">Sa1YVA5</strain>
    </source>
</reference>
<keyword evidence="2" id="KW-1185">Reference proteome</keyword>
<dbReference type="RefSeq" id="WP_191733258.1">
    <property type="nucleotide sequence ID" value="NZ_JACSPR010000004.1"/>
</dbReference>
<sequence length="49" mass="4954">MGDVQNVIETIYNSIVALGSAIVNGVSDFFGTGAAAGGNILDSFFNLSS</sequence>